<dbReference type="EMBL" id="QNGE01002356">
    <property type="protein sequence ID" value="KAA3675723.1"/>
    <property type="molecule type" value="Genomic_DNA"/>
</dbReference>
<feature type="compositionally biased region" description="Basic and acidic residues" evidence="1">
    <location>
        <begin position="10"/>
        <end position="21"/>
    </location>
</feature>
<organism evidence="2 3">
    <name type="scientific">Paragonimus westermani</name>
    <dbReference type="NCBI Taxonomy" id="34504"/>
    <lineage>
        <taxon>Eukaryota</taxon>
        <taxon>Metazoa</taxon>
        <taxon>Spiralia</taxon>
        <taxon>Lophotrochozoa</taxon>
        <taxon>Platyhelminthes</taxon>
        <taxon>Trematoda</taxon>
        <taxon>Digenea</taxon>
        <taxon>Plagiorchiida</taxon>
        <taxon>Troglotremata</taxon>
        <taxon>Troglotrematidae</taxon>
        <taxon>Paragonimus</taxon>
    </lineage>
</organism>
<feature type="non-terminal residue" evidence="2">
    <location>
        <position position="1"/>
    </location>
</feature>
<name>A0A5J4NJQ8_9TREM</name>
<feature type="compositionally biased region" description="Polar residues" evidence="1">
    <location>
        <begin position="323"/>
        <end position="333"/>
    </location>
</feature>
<feature type="region of interest" description="Disordered" evidence="1">
    <location>
        <begin position="319"/>
        <end position="339"/>
    </location>
</feature>
<dbReference type="Proteomes" id="UP000324629">
    <property type="component" value="Unassembled WGS sequence"/>
</dbReference>
<protein>
    <submittedName>
        <fullName evidence="2">Uncharacterized protein</fullName>
    </submittedName>
</protein>
<keyword evidence="3" id="KW-1185">Reference proteome</keyword>
<evidence type="ECO:0000313" key="3">
    <source>
        <dbReference type="Proteomes" id="UP000324629"/>
    </source>
</evidence>
<feature type="region of interest" description="Disordered" evidence="1">
    <location>
        <begin position="1"/>
        <end position="21"/>
    </location>
</feature>
<gene>
    <name evidence="2" type="ORF">DEA37_0013513</name>
</gene>
<dbReference type="AlphaFoldDB" id="A0A5J4NJQ8"/>
<accession>A0A5J4NJQ8</accession>
<sequence>PYLQFAKPAGLERKSPAPVDRKQHKLGSVVSTYTELHQKSTRGRTTQQQIESSELAIKNIRRLQSPLHQRCGSEAAAPKNGRSDHNWYDHYLEPTRSTITKSNEKSSSESKQIIDMPLRRIHLPADKQQKIRTTDAGYDCHVNDKSQSRNHITMQHISSRTSPNRCLYLERSSTVLGTKKTHHTEQSLPQCKEEPTYHDEVPNGNQNLFRCRSSVAGELTTESSQRRTVEPSRGLEPIRWYQIPKKKKDEYLARDIGTPVGEVINDSTVRNFVQKSLTLVPNGLVDYDNYNKTPHAPPSRCRHAIQPNELSYAEHFRRHKSPAMQQQSVAPSRTPQPPTDQYKYAVEATSRRFPSAPLNTTTSMFNLTQRASPSPIPVTRLSTSALKIATFGNSASHPCFTPPPPPNQPSLLHNQPTETLGQFLQEYQTRARLPGRSVSVGKTSYEQMADEGTCYRSHTTSSFHDQKPTFNKLNEHDTFQERYVSLMSETDWAANRSSKALREFTVKKHPKSTFGENNSITSSYQLQPPAGAYHTSCLQSLTDKHGTRCVHSVQHHTKSEAPKSCLKSGHANKSVKIVEYPLRSSNILFGHRPRPVGLPTKATSTGLSSTAFGHYVPSQSGMVTRTVRSSALDKKTTQINF</sequence>
<reference evidence="2 3" key="1">
    <citation type="journal article" date="2019" name="Gigascience">
        <title>Whole-genome sequence of the oriental lung fluke Paragonimus westermani.</title>
        <authorList>
            <person name="Oey H."/>
            <person name="Zakrzewski M."/>
            <person name="Narain K."/>
            <person name="Devi K.R."/>
            <person name="Agatsuma T."/>
            <person name="Nawaratna S."/>
            <person name="Gobert G.N."/>
            <person name="Jones M.K."/>
            <person name="Ragan M.A."/>
            <person name="McManus D.P."/>
            <person name="Krause L."/>
        </authorList>
    </citation>
    <scope>NUCLEOTIDE SEQUENCE [LARGE SCALE GENOMIC DNA]</scope>
    <source>
        <strain evidence="2 3">IND2009</strain>
    </source>
</reference>
<evidence type="ECO:0000313" key="2">
    <source>
        <dbReference type="EMBL" id="KAA3675723.1"/>
    </source>
</evidence>
<evidence type="ECO:0000256" key="1">
    <source>
        <dbReference type="SAM" id="MobiDB-lite"/>
    </source>
</evidence>
<comment type="caution">
    <text evidence="2">The sequence shown here is derived from an EMBL/GenBank/DDBJ whole genome shotgun (WGS) entry which is preliminary data.</text>
</comment>
<proteinExistence type="predicted"/>